<name>A0A9D1IG42_9FIRM</name>
<evidence type="ECO:0000256" key="3">
    <source>
        <dbReference type="ARBA" id="ARBA00022723"/>
    </source>
</evidence>
<comment type="caution">
    <text evidence="7">The sequence shown here is derived from an EMBL/GenBank/DDBJ whole genome shotgun (WGS) entry which is preliminary data.</text>
</comment>
<dbReference type="AlphaFoldDB" id="A0A9D1IG42"/>
<dbReference type="InterPro" id="IPR036264">
    <property type="entry name" value="Bact_exopeptidase_dim_dom"/>
</dbReference>
<dbReference type="Pfam" id="PF01546">
    <property type="entry name" value="Peptidase_M20"/>
    <property type="match status" value="1"/>
</dbReference>
<evidence type="ECO:0000313" key="7">
    <source>
        <dbReference type="EMBL" id="HIU36393.1"/>
    </source>
</evidence>
<dbReference type="GO" id="GO:0046872">
    <property type="term" value="F:metal ion binding"/>
    <property type="evidence" value="ECO:0007669"/>
    <property type="project" value="UniProtKB-KW"/>
</dbReference>
<protein>
    <submittedName>
        <fullName evidence="7">M20 family peptidase</fullName>
    </submittedName>
</protein>
<evidence type="ECO:0000259" key="6">
    <source>
        <dbReference type="Pfam" id="PF07687"/>
    </source>
</evidence>
<dbReference type="Gene3D" id="3.40.630.10">
    <property type="entry name" value="Zn peptidases"/>
    <property type="match status" value="1"/>
</dbReference>
<keyword evidence="3" id="KW-0479">Metal-binding</keyword>
<evidence type="ECO:0000256" key="5">
    <source>
        <dbReference type="ARBA" id="ARBA00022833"/>
    </source>
</evidence>
<dbReference type="EMBL" id="DVMW01000041">
    <property type="protein sequence ID" value="HIU36393.1"/>
    <property type="molecule type" value="Genomic_DNA"/>
</dbReference>
<dbReference type="Pfam" id="PF07687">
    <property type="entry name" value="M20_dimer"/>
    <property type="match status" value="1"/>
</dbReference>
<dbReference type="Proteomes" id="UP000824071">
    <property type="component" value="Unassembled WGS sequence"/>
</dbReference>
<evidence type="ECO:0000256" key="4">
    <source>
        <dbReference type="ARBA" id="ARBA00022801"/>
    </source>
</evidence>
<evidence type="ECO:0000256" key="1">
    <source>
        <dbReference type="ARBA" id="ARBA00006247"/>
    </source>
</evidence>
<dbReference type="PANTHER" id="PTHR45962:SF1">
    <property type="entry name" value="N-FATTY-ACYL-AMINO ACID SYNTHASE_HYDROLASE PM20D1"/>
    <property type="match status" value="1"/>
</dbReference>
<dbReference type="PROSITE" id="PS00758">
    <property type="entry name" value="ARGE_DAPE_CPG2_1"/>
    <property type="match status" value="1"/>
</dbReference>
<keyword evidence="2" id="KW-0645">Protease</keyword>
<gene>
    <name evidence="7" type="ORF">IAC53_07315</name>
</gene>
<reference evidence="7" key="1">
    <citation type="submission" date="2020-10" db="EMBL/GenBank/DDBJ databases">
        <authorList>
            <person name="Gilroy R."/>
        </authorList>
    </citation>
    <scope>NUCLEOTIDE SEQUENCE</scope>
    <source>
        <strain evidence="7">ChiGjej1B1-19959</strain>
    </source>
</reference>
<evidence type="ECO:0000256" key="2">
    <source>
        <dbReference type="ARBA" id="ARBA00022670"/>
    </source>
</evidence>
<dbReference type="Gene3D" id="3.30.70.360">
    <property type="match status" value="1"/>
</dbReference>
<dbReference type="InterPro" id="IPR002933">
    <property type="entry name" value="Peptidase_M20"/>
</dbReference>
<dbReference type="SUPFAM" id="SSF55031">
    <property type="entry name" value="Bacterial exopeptidase dimerisation domain"/>
    <property type="match status" value="1"/>
</dbReference>
<keyword evidence="4" id="KW-0378">Hydrolase</keyword>
<dbReference type="InterPro" id="IPR001261">
    <property type="entry name" value="ArgE/DapE_CS"/>
</dbReference>
<reference evidence="7" key="2">
    <citation type="journal article" date="2021" name="PeerJ">
        <title>Extensive microbial diversity within the chicken gut microbiome revealed by metagenomics and culture.</title>
        <authorList>
            <person name="Gilroy R."/>
            <person name="Ravi A."/>
            <person name="Getino M."/>
            <person name="Pursley I."/>
            <person name="Horton D.L."/>
            <person name="Alikhan N.F."/>
            <person name="Baker D."/>
            <person name="Gharbi K."/>
            <person name="Hall N."/>
            <person name="Watson M."/>
            <person name="Adriaenssens E.M."/>
            <person name="Foster-Nyarko E."/>
            <person name="Jarju S."/>
            <person name="Secka A."/>
            <person name="Antonio M."/>
            <person name="Oren A."/>
            <person name="Chaudhuri R.R."/>
            <person name="La Ragione R."/>
            <person name="Hildebrand F."/>
            <person name="Pallen M.J."/>
        </authorList>
    </citation>
    <scope>NUCLEOTIDE SEQUENCE</scope>
    <source>
        <strain evidence="7">ChiGjej1B1-19959</strain>
    </source>
</reference>
<dbReference type="GO" id="GO:0006508">
    <property type="term" value="P:proteolysis"/>
    <property type="evidence" value="ECO:0007669"/>
    <property type="project" value="UniProtKB-KW"/>
</dbReference>
<sequence>MWVLWTVLGLIGLFLVVTLIRAAFWKPETPDTEPLEEEAVDVDKYRRDLSDAIRIKTVSNVDVEKVDWGEFQKLHRLFEERFPLVHKNLKREEISLASLLYTWEGTNPDLPPIALLAHQDVVPVAEGTEDDWTHPAFDGFDDGEFVWGRGALDMKNHLIAVLESVETLLAEGFRPTRTVYLCFGHDEEIVAAKTSGAGAIADTLKARGVHLDSVIDEGGAILNLKVGSILNNRLAGVGIAEKGYADFRVSVSAKGGHSSQPPAHTAVGQLADVIRDIEKHQFRATMPDFVYDLFCKIGKNCSYPARIVMCNLWLLKPLITFVMTKIPPAASLIHTTTAVTMASGSPAANVLPQKASVTVNFRMMPGTTIRDVEAHIRRSVRNKDIEVEYLKGKEASKVSPTDSRSFKIFESLCTRADPTMIVAPYLVMGGTDAYHYEEVCDNIYRFAPFVMDTKLLLTTHGTNERIPISCMADALKFFKRYIRMMSAE</sequence>
<dbReference type="GO" id="GO:0008233">
    <property type="term" value="F:peptidase activity"/>
    <property type="evidence" value="ECO:0007669"/>
    <property type="project" value="UniProtKB-KW"/>
</dbReference>
<dbReference type="InterPro" id="IPR047177">
    <property type="entry name" value="Pept_M20A"/>
</dbReference>
<dbReference type="Gene3D" id="1.10.150.900">
    <property type="match status" value="1"/>
</dbReference>
<organism evidence="7 8">
    <name type="scientific">Candidatus Fimenecus excrementigallinarum</name>
    <dbReference type="NCBI Taxonomy" id="2840816"/>
    <lineage>
        <taxon>Bacteria</taxon>
        <taxon>Bacillati</taxon>
        <taxon>Bacillota</taxon>
        <taxon>Clostridia</taxon>
        <taxon>Candidatus Fimenecus</taxon>
    </lineage>
</organism>
<feature type="domain" description="Peptidase M20 dimerisation" evidence="6">
    <location>
        <begin position="239"/>
        <end position="384"/>
    </location>
</feature>
<proteinExistence type="inferred from homology"/>
<accession>A0A9D1IG42</accession>
<comment type="similarity">
    <text evidence="1">Belongs to the peptidase M20A family.</text>
</comment>
<dbReference type="SUPFAM" id="SSF53187">
    <property type="entry name" value="Zn-dependent exopeptidases"/>
    <property type="match status" value="1"/>
</dbReference>
<keyword evidence="5" id="KW-0862">Zinc</keyword>
<dbReference type="PANTHER" id="PTHR45962">
    <property type="entry name" value="N-FATTY-ACYL-AMINO ACID SYNTHASE/HYDROLASE PM20D1"/>
    <property type="match status" value="1"/>
</dbReference>
<evidence type="ECO:0000313" key="8">
    <source>
        <dbReference type="Proteomes" id="UP000824071"/>
    </source>
</evidence>
<dbReference type="InterPro" id="IPR011650">
    <property type="entry name" value="Peptidase_M20_dimer"/>
</dbReference>